<evidence type="ECO:0000256" key="3">
    <source>
        <dbReference type="ARBA" id="ARBA00022448"/>
    </source>
</evidence>
<dbReference type="EMBL" id="JWZX01000910">
    <property type="protein sequence ID" value="KOO35327.1"/>
    <property type="molecule type" value="Genomic_DNA"/>
</dbReference>
<dbReference type="Gene3D" id="1.25.40.510">
    <property type="entry name" value="GLE1-like"/>
    <property type="match status" value="1"/>
</dbReference>
<evidence type="ECO:0000256" key="9">
    <source>
        <dbReference type="ARBA" id="ARBA00026227"/>
    </source>
</evidence>
<keyword evidence="6" id="KW-0811">Translocation</keyword>
<evidence type="ECO:0000313" key="12">
    <source>
        <dbReference type="EMBL" id="KOO35327.1"/>
    </source>
</evidence>
<comment type="similarity">
    <text evidence="2">Belongs to the GLE1 family.</text>
</comment>
<evidence type="ECO:0000256" key="10">
    <source>
        <dbReference type="ARBA" id="ARBA00029983"/>
    </source>
</evidence>
<dbReference type="AlphaFoldDB" id="A0A0M0K9P3"/>
<reference evidence="13" key="1">
    <citation type="journal article" date="2015" name="PLoS Genet.">
        <title>Genome Sequence and Transcriptome Analyses of Chrysochromulina tobin: Metabolic Tools for Enhanced Algal Fitness in the Prominent Order Prymnesiales (Haptophyceae).</title>
        <authorList>
            <person name="Hovde B.T."/>
            <person name="Deodato C.R."/>
            <person name="Hunsperger H.M."/>
            <person name="Ryken S.A."/>
            <person name="Yost W."/>
            <person name="Jha R.K."/>
            <person name="Patterson J."/>
            <person name="Monnat R.J. Jr."/>
            <person name="Barlow S.B."/>
            <person name="Starkenburg S.R."/>
            <person name="Cattolico R.A."/>
        </authorList>
    </citation>
    <scope>NUCLEOTIDE SEQUENCE</scope>
    <source>
        <strain evidence="13">CCMP291</strain>
    </source>
</reference>
<keyword evidence="3" id="KW-0813">Transport</keyword>
<keyword evidence="4" id="KW-0509">mRNA transport</keyword>
<dbReference type="Pfam" id="PF07817">
    <property type="entry name" value="GLE1"/>
    <property type="match status" value="1"/>
</dbReference>
<evidence type="ECO:0000256" key="11">
    <source>
        <dbReference type="SAM" id="MobiDB-lite"/>
    </source>
</evidence>
<sequence>MVDKQPGMAYALSGFVLHVGERCPVLWECLLARLQASCCYCVPYYPEKTTGNTDEFKKRLGYTQGETKKDFYARMAGYVTLYAALLQQSSIAQFPPQSAGNALFDRTRPDAKMQTRPVQGGFAPKGVSPMARAWAWLARLLNHPPGNITATILLAFLKPCARALSRAYPTQFSKLLSFLQTTYLAKIRGMVAGQGNPAEEEAARVNLVSWLTDTNALLAKGGRVPEPKEADMPEYKPPDDLSDTKGTFD</sequence>
<gene>
    <name evidence="12" type="ORF">Ctob_009753</name>
</gene>
<evidence type="ECO:0000256" key="5">
    <source>
        <dbReference type="ARBA" id="ARBA00022927"/>
    </source>
</evidence>
<proteinExistence type="inferred from homology"/>
<keyword evidence="5" id="KW-0653">Protein transport</keyword>
<evidence type="ECO:0000313" key="13">
    <source>
        <dbReference type="Proteomes" id="UP000037460"/>
    </source>
</evidence>
<dbReference type="OrthoDB" id="420884at2759"/>
<comment type="caution">
    <text evidence="12">The sequence shown here is derived from an EMBL/GenBank/DDBJ whole genome shotgun (WGS) entry which is preliminary data.</text>
</comment>
<evidence type="ECO:0000256" key="2">
    <source>
        <dbReference type="ARBA" id="ARBA00011056"/>
    </source>
</evidence>
<dbReference type="GO" id="GO:0000822">
    <property type="term" value="F:inositol hexakisphosphate binding"/>
    <property type="evidence" value="ECO:0007669"/>
    <property type="project" value="TreeGrafter"/>
</dbReference>
<evidence type="ECO:0000256" key="4">
    <source>
        <dbReference type="ARBA" id="ARBA00022816"/>
    </source>
</evidence>
<dbReference type="GO" id="GO:0044614">
    <property type="term" value="C:nuclear pore cytoplasmic filaments"/>
    <property type="evidence" value="ECO:0007669"/>
    <property type="project" value="TreeGrafter"/>
</dbReference>
<evidence type="ECO:0000256" key="8">
    <source>
        <dbReference type="ARBA" id="ARBA00023242"/>
    </source>
</evidence>
<dbReference type="GO" id="GO:0015031">
    <property type="term" value="P:protein transport"/>
    <property type="evidence" value="ECO:0007669"/>
    <property type="project" value="UniProtKB-KW"/>
</dbReference>
<organism evidence="12 13">
    <name type="scientific">Chrysochromulina tobinii</name>
    <dbReference type="NCBI Taxonomy" id="1460289"/>
    <lineage>
        <taxon>Eukaryota</taxon>
        <taxon>Haptista</taxon>
        <taxon>Haptophyta</taxon>
        <taxon>Prymnesiophyceae</taxon>
        <taxon>Prymnesiales</taxon>
        <taxon>Chrysochromulinaceae</taxon>
        <taxon>Chrysochromulina</taxon>
    </lineage>
</organism>
<protein>
    <recommendedName>
        <fullName evidence="9">mRNA export factor GLE1</fullName>
    </recommendedName>
    <alternativeName>
        <fullName evidence="10">Nucleoporin GLE1</fullName>
    </alternativeName>
</protein>
<keyword evidence="8" id="KW-0539">Nucleus</keyword>
<evidence type="ECO:0000256" key="7">
    <source>
        <dbReference type="ARBA" id="ARBA00023132"/>
    </source>
</evidence>
<name>A0A0M0K9P3_9EUKA</name>
<dbReference type="GO" id="GO:0005543">
    <property type="term" value="F:phospholipid binding"/>
    <property type="evidence" value="ECO:0007669"/>
    <property type="project" value="TreeGrafter"/>
</dbReference>
<dbReference type="InterPro" id="IPR012476">
    <property type="entry name" value="GLE1"/>
</dbReference>
<feature type="compositionally biased region" description="Basic and acidic residues" evidence="11">
    <location>
        <begin position="223"/>
        <end position="249"/>
    </location>
</feature>
<dbReference type="GO" id="GO:0016973">
    <property type="term" value="P:poly(A)+ mRNA export from nucleus"/>
    <property type="evidence" value="ECO:0007669"/>
    <property type="project" value="InterPro"/>
</dbReference>
<evidence type="ECO:0000256" key="6">
    <source>
        <dbReference type="ARBA" id="ARBA00023010"/>
    </source>
</evidence>
<dbReference type="GO" id="GO:0031369">
    <property type="term" value="F:translation initiation factor binding"/>
    <property type="evidence" value="ECO:0007669"/>
    <property type="project" value="TreeGrafter"/>
</dbReference>
<evidence type="ECO:0000256" key="1">
    <source>
        <dbReference type="ARBA" id="ARBA00004567"/>
    </source>
</evidence>
<keyword evidence="13" id="KW-1185">Reference proteome</keyword>
<dbReference type="InterPro" id="IPR038506">
    <property type="entry name" value="GLE1-like_sf"/>
</dbReference>
<accession>A0A0M0K9P3</accession>
<dbReference type="GO" id="GO:0005737">
    <property type="term" value="C:cytoplasm"/>
    <property type="evidence" value="ECO:0007669"/>
    <property type="project" value="TreeGrafter"/>
</dbReference>
<dbReference type="PANTHER" id="PTHR12960:SF0">
    <property type="entry name" value="MRNA EXPORT FACTOR GLE1"/>
    <property type="match status" value="1"/>
</dbReference>
<dbReference type="Proteomes" id="UP000037460">
    <property type="component" value="Unassembled WGS sequence"/>
</dbReference>
<keyword evidence="7" id="KW-0906">Nuclear pore complex</keyword>
<feature type="region of interest" description="Disordered" evidence="11">
    <location>
        <begin position="220"/>
        <end position="249"/>
    </location>
</feature>
<comment type="subcellular location">
    <subcellularLocation>
        <location evidence="1">Nucleus</location>
        <location evidence="1">Nuclear pore complex</location>
    </subcellularLocation>
</comment>
<dbReference type="PANTHER" id="PTHR12960">
    <property type="entry name" value="GLE-1-RELATED"/>
    <property type="match status" value="1"/>
</dbReference>